<proteinExistence type="predicted"/>
<dbReference type="InterPro" id="IPR043128">
    <property type="entry name" value="Rev_trsase/Diguanyl_cyclase"/>
</dbReference>
<protein>
    <recommendedName>
        <fullName evidence="1">RNA-directed DNA polymerase</fullName>
        <ecNumber evidence="1">2.7.7.49</ecNumber>
    </recommendedName>
</protein>
<evidence type="ECO:0000256" key="3">
    <source>
        <dbReference type="ARBA" id="ARBA00022695"/>
    </source>
</evidence>
<dbReference type="EMBL" id="VRMN01000006">
    <property type="protein sequence ID" value="KAA8493649.1"/>
    <property type="molecule type" value="Genomic_DNA"/>
</dbReference>
<dbReference type="InterPro" id="IPR041373">
    <property type="entry name" value="RT_RNaseH"/>
</dbReference>
<dbReference type="SUPFAM" id="SSF53098">
    <property type="entry name" value="Ribonuclease H-like"/>
    <property type="match status" value="1"/>
</dbReference>
<evidence type="ECO:0000259" key="9">
    <source>
        <dbReference type="PROSITE" id="PS50878"/>
    </source>
</evidence>
<dbReference type="PROSITE" id="PS50878">
    <property type="entry name" value="RT_POL"/>
    <property type="match status" value="1"/>
</dbReference>
<dbReference type="Pfam" id="PF17917">
    <property type="entry name" value="RT_RNaseH"/>
    <property type="match status" value="1"/>
</dbReference>
<keyword evidence="2" id="KW-0808">Transferase</keyword>
<dbReference type="Gene3D" id="3.30.420.10">
    <property type="entry name" value="Ribonuclease H-like superfamily/Ribonuclease H"/>
    <property type="match status" value="1"/>
</dbReference>
<dbReference type="CDD" id="cd01647">
    <property type="entry name" value="RT_LTR"/>
    <property type="match status" value="1"/>
</dbReference>
<keyword evidence="12" id="KW-1185">Reference proteome</keyword>
<dbReference type="Gene3D" id="2.40.70.10">
    <property type="entry name" value="Acid Proteases"/>
    <property type="match status" value="1"/>
</dbReference>
<accession>A0A5J4YQC0</accession>
<dbReference type="GO" id="GO:0015074">
    <property type="term" value="P:DNA integration"/>
    <property type="evidence" value="ECO:0007669"/>
    <property type="project" value="InterPro"/>
</dbReference>
<dbReference type="EC" id="2.7.7.49" evidence="1"/>
<name>A0A5J4YQC0_PORPP</name>
<dbReference type="PANTHER" id="PTHR37984:SF5">
    <property type="entry name" value="PROTEIN NYNRIN-LIKE"/>
    <property type="match status" value="1"/>
</dbReference>
<dbReference type="FunFam" id="3.10.20.370:FF:000001">
    <property type="entry name" value="Retrovirus-related Pol polyprotein from transposon 17.6-like protein"/>
    <property type="match status" value="1"/>
</dbReference>
<evidence type="ECO:0000256" key="5">
    <source>
        <dbReference type="ARBA" id="ARBA00022759"/>
    </source>
</evidence>
<organism evidence="11 12">
    <name type="scientific">Porphyridium purpureum</name>
    <name type="common">Red alga</name>
    <name type="synonym">Porphyridium cruentum</name>
    <dbReference type="NCBI Taxonomy" id="35688"/>
    <lineage>
        <taxon>Eukaryota</taxon>
        <taxon>Rhodophyta</taxon>
        <taxon>Bangiophyceae</taxon>
        <taxon>Porphyridiales</taxon>
        <taxon>Porphyridiaceae</taxon>
        <taxon>Porphyridium</taxon>
    </lineage>
</organism>
<dbReference type="GO" id="GO:0004519">
    <property type="term" value="F:endonuclease activity"/>
    <property type="evidence" value="ECO:0007669"/>
    <property type="project" value="UniProtKB-KW"/>
</dbReference>
<evidence type="ECO:0000256" key="1">
    <source>
        <dbReference type="ARBA" id="ARBA00012493"/>
    </source>
</evidence>
<dbReference type="PANTHER" id="PTHR37984">
    <property type="entry name" value="PROTEIN CBG26694"/>
    <property type="match status" value="1"/>
</dbReference>
<dbReference type="CDD" id="cd00024">
    <property type="entry name" value="CD_CSD"/>
    <property type="match status" value="1"/>
</dbReference>
<dbReference type="Pfam" id="PF17921">
    <property type="entry name" value="Integrase_H2C2"/>
    <property type="match status" value="1"/>
</dbReference>
<dbReference type="InterPro" id="IPR043502">
    <property type="entry name" value="DNA/RNA_pol_sf"/>
</dbReference>
<evidence type="ECO:0000256" key="8">
    <source>
        <dbReference type="SAM" id="MobiDB-lite"/>
    </source>
</evidence>
<dbReference type="Gene3D" id="3.10.20.370">
    <property type="match status" value="1"/>
</dbReference>
<evidence type="ECO:0000256" key="2">
    <source>
        <dbReference type="ARBA" id="ARBA00022679"/>
    </source>
</evidence>
<dbReference type="GO" id="GO:0003964">
    <property type="term" value="F:RNA-directed DNA polymerase activity"/>
    <property type="evidence" value="ECO:0007669"/>
    <property type="project" value="UniProtKB-KW"/>
</dbReference>
<dbReference type="InterPro" id="IPR012337">
    <property type="entry name" value="RNaseH-like_sf"/>
</dbReference>
<comment type="caution">
    <text evidence="11">The sequence shown here is derived from an EMBL/GenBank/DDBJ whole genome shotgun (WGS) entry which is preliminary data.</text>
</comment>
<sequence>METRGGDWCNVDAVIDSGAQSSWIDSEWAHKWGTNVMEASNQRARVAGGALLTVQGVLNLPILVGRQNMWVSVKLLWGLGELILGADWLHHTGAILDFSSRIMHVSSEDIPFSSEALVHRLCTREGHVREASIDTLNQLNYIESVQLRDQKVQKLKEKYIDEMPEALKRIEAMELTDVSDQQADELKVALRDLWPIFRQSLGVVQGFEASIRLKIDAKPVQVRVRRRTEEADRVEQEVVATLLRRAIIQPSMSPWAAANVLVKKPNGKWRFTTDLRGLNEQTERDAYPLPLVEEMVDWLARRKWKSTLDMTDGFYQLVLDEGSRPLTAFRTSNGHYEYARMPQGAVNSPAYFQRLAQSALGPEEQKHARVYIDDLTIATNVWAEHVHYVRRVLAQFCAMGMTFSAEKCALARHTVTYLGYEVGPTGVRPGKIKAEGLKSWGTPDGPKAVQRFLGLVGWFRRFIPRFEERAAPLRGVLKGLGMNKKQSIRCTDWAVRWGKDQQVAFDDLRDALADETGDLRVLDIFDPVLHKIVETDASDVGVGAVLYQQHGEEKRPVAFYSRRFRGAENAYSAVEKECLAAVLAIERWKPYLQGQRFVLYTDHSALTWLFNQKMPTASRLQRWVLRLLAFDFECRYRPGRANQVADALSRPVSDASVQKENDKDDDPGGSINGENATGEEACYTWTHLMEYGATQKERSLEQEIESRLGRPPAIDLRQIEDGYGAPTDDELKANYAKDEQIQKALRALESGRETSDPTYVLDEKGLVLSAFRHTGMLRVVPDVLVEQVLNAYHRAPLAGHGGVAATASRIMDAGYWWPGIARDVRDFVKVCPECVAGKMSRPRRAKALMVRYEVKRRFELIGMDVLTISPRTMSGNIKVLVMCDLFTKWTVAVAIPNEKALTIAKTFMENWVFIFGPPEMIFSDRGPAFTSAVIANLAERLGLRRGLTTPYHPESNGQVERWNQTICKMLRAFVSPQLNDWDEWLPTLVYAYNTTRHATTGITPYELMFGQQARDWASMRGPEACNAQNDSECDVEQLLEQCYRKAYKKMHSTKTAYAEAYDRQVKSVTYNPGDCVYVWTPALRAMGRKLVRPWIGPYYVRTARGAHVELSKSKNVVENEMTQVVHVNRLSRPVQEPDITQDAEETHQAQRPSGHSVLWDIACIKAVKLQTGKWQYLVQWRDAHKPTWESEEKLPPLLVAAYRAQQADQYEDSSGSKSSEDSSGLLPALNLVKELLHSDQRGSESQVCGMMHCDSEVAIAWVEKGFSPNVTHLRKGHGISVAAVHEVYHEQRYGNCKLMFVHGVDNPANIFTKPLGPVKFGVMEKWMLDPGKPEPNVSAV</sequence>
<dbReference type="Gene3D" id="3.10.10.10">
    <property type="entry name" value="HIV Type 1 Reverse Transcriptase, subunit A, domain 1"/>
    <property type="match status" value="1"/>
</dbReference>
<dbReference type="Gene3D" id="3.30.70.270">
    <property type="match status" value="2"/>
</dbReference>
<evidence type="ECO:0000313" key="11">
    <source>
        <dbReference type="EMBL" id="KAA8493649.1"/>
    </source>
</evidence>
<reference evidence="12" key="1">
    <citation type="journal article" date="2019" name="Nat. Commun.">
        <title>Expansion of phycobilisome linker gene families in mesophilic red algae.</title>
        <authorList>
            <person name="Lee J."/>
            <person name="Kim D."/>
            <person name="Bhattacharya D."/>
            <person name="Yoon H.S."/>
        </authorList>
    </citation>
    <scope>NUCLEOTIDE SEQUENCE [LARGE SCALE GENOMIC DNA]</scope>
    <source>
        <strain evidence="12">CCMP 1328</strain>
    </source>
</reference>
<feature type="domain" description="Reverse transcriptase" evidence="9">
    <location>
        <begin position="243"/>
        <end position="422"/>
    </location>
</feature>
<dbReference type="InterPro" id="IPR016197">
    <property type="entry name" value="Chromo-like_dom_sf"/>
</dbReference>
<keyword evidence="5" id="KW-0255">Endonuclease</keyword>
<dbReference type="InterPro" id="IPR021109">
    <property type="entry name" value="Peptidase_aspartic_dom_sf"/>
</dbReference>
<dbReference type="GO" id="GO:0003676">
    <property type="term" value="F:nucleic acid binding"/>
    <property type="evidence" value="ECO:0007669"/>
    <property type="project" value="InterPro"/>
</dbReference>
<dbReference type="Pfam" id="PF00078">
    <property type="entry name" value="RVT_1"/>
    <property type="match status" value="1"/>
</dbReference>
<dbReference type="CDD" id="cd00303">
    <property type="entry name" value="retropepsin_like"/>
    <property type="match status" value="1"/>
</dbReference>
<evidence type="ECO:0000313" key="12">
    <source>
        <dbReference type="Proteomes" id="UP000324585"/>
    </source>
</evidence>
<gene>
    <name evidence="11" type="ORF">FVE85_4786</name>
</gene>
<dbReference type="Gene3D" id="2.40.50.40">
    <property type="match status" value="1"/>
</dbReference>
<keyword evidence="6" id="KW-0378">Hydrolase</keyword>
<dbReference type="InterPro" id="IPR000477">
    <property type="entry name" value="RT_dom"/>
</dbReference>
<dbReference type="InterPro" id="IPR036397">
    <property type="entry name" value="RNaseH_sf"/>
</dbReference>
<dbReference type="SUPFAM" id="SSF56672">
    <property type="entry name" value="DNA/RNA polymerases"/>
    <property type="match status" value="1"/>
</dbReference>
<dbReference type="Gene3D" id="1.10.340.70">
    <property type="match status" value="1"/>
</dbReference>
<evidence type="ECO:0000256" key="6">
    <source>
        <dbReference type="ARBA" id="ARBA00022801"/>
    </source>
</evidence>
<evidence type="ECO:0000256" key="4">
    <source>
        <dbReference type="ARBA" id="ARBA00022722"/>
    </source>
</evidence>
<dbReference type="InterPro" id="IPR050951">
    <property type="entry name" value="Retrovirus_Pol_polyprotein"/>
</dbReference>
<evidence type="ECO:0000256" key="7">
    <source>
        <dbReference type="ARBA" id="ARBA00022918"/>
    </source>
</evidence>
<evidence type="ECO:0000259" key="10">
    <source>
        <dbReference type="PROSITE" id="PS50994"/>
    </source>
</evidence>
<feature type="domain" description="Integrase catalytic" evidence="10">
    <location>
        <begin position="838"/>
        <end position="1012"/>
    </location>
</feature>
<keyword evidence="7" id="KW-0695">RNA-directed DNA polymerase</keyword>
<dbReference type="FunFam" id="3.30.420.10:FF:000032">
    <property type="entry name" value="Retrovirus-related Pol polyprotein from transposon 297-like Protein"/>
    <property type="match status" value="1"/>
</dbReference>
<dbReference type="Proteomes" id="UP000324585">
    <property type="component" value="Unassembled WGS sequence"/>
</dbReference>
<feature type="region of interest" description="Disordered" evidence="8">
    <location>
        <begin position="645"/>
        <end position="676"/>
    </location>
</feature>
<dbReference type="GO" id="GO:0016787">
    <property type="term" value="F:hydrolase activity"/>
    <property type="evidence" value="ECO:0007669"/>
    <property type="project" value="UniProtKB-KW"/>
</dbReference>
<dbReference type="OrthoDB" id="7692176at2759"/>
<keyword evidence="4" id="KW-0540">Nuclease</keyword>
<dbReference type="CDD" id="cd09274">
    <property type="entry name" value="RNase_HI_RT_Ty3"/>
    <property type="match status" value="1"/>
</dbReference>
<dbReference type="SUPFAM" id="SSF50630">
    <property type="entry name" value="Acid proteases"/>
    <property type="match status" value="1"/>
</dbReference>
<dbReference type="Pfam" id="PF00665">
    <property type="entry name" value="rve"/>
    <property type="match status" value="1"/>
</dbReference>
<keyword evidence="3" id="KW-0548">Nucleotidyltransferase</keyword>
<dbReference type="SUPFAM" id="SSF54160">
    <property type="entry name" value="Chromo domain-like"/>
    <property type="match status" value="1"/>
</dbReference>
<dbReference type="InterPro" id="IPR001584">
    <property type="entry name" value="Integrase_cat-core"/>
</dbReference>
<dbReference type="PROSITE" id="PS50994">
    <property type="entry name" value="INTEGRASE"/>
    <property type="match status" value="1"/>
</dbReference>
<dbReference type="InterPro" id="IPR041588">
    <property type="entry name" value="Integrase_H2C2"/>
</dbReference>